<dbReference type="FunFam" id="2.60.40.150:FF:000004">
    <property type="entry name" value="RNA helicase, activating signal cointegrator 1"/>
    <property type="match status" value="1"/>
</dbReference>
<dbReference type="PANTHER" id="PTHR47961">
    <property type="entry name" value="DNA POLYMERASE THETA, PUTATIVE (AFU_ORTHOLOGUE AFUA_1G05260)-RELATED"/>
    <property type="match status" value="1"/>
</dbReference>
<dbReference type="FunFam" id="2.60.40.150:FF:000113">
    <property type="entry name" value="activating signal cointegrator 1 complex subunit 3"/>
    <property type="match status" value="1"/>
</dbReference>
<dbReference type="SMART" id="SM00490">
    <property type="entry name" value="HELICc"/>
    <property type="match status" value="2"/>
</dbReference>
<dbReference type="Pfam" id="PF00271">
    <property type="entry name" value="Helicase_C"/>
    <property type="match status" value="2"/>
</dbReference>
<dbReference type="Gene3D" id="1.10.150.20">
    <property type="entry name" value="5' to 3' exonuclease, C-terminal subdomain"/>
    <property type="match status" value="1"/>
</dbReference>
<evidence type="ECO:0000259" key="9">
    <source>
        <dbReference type="PROSITE" id="PS51194"/>
    </source>
</evidence>
<feature type="domain" description="Helicase ATP-binding" evidence="8">
    <location>
        <begin position="380"/>
        <end position="575"/>
    </location>
</feature>
<dbReference type="GO" id="GO:0016787">
    <property type="term" value="F:hydrolase activity"/>
    <property type="evidence" value="ECO:0007669"/>
    <property type="project" value="UniProtKB-KW"/>
</dbReference>
<feature type="domain" description="Helicase C-terminal" evidence="9">
    <location>
        <begin position="1450"/>
        <end position="1646"/>
    </location>
</feature>
<dbReference type="FunFam" id="1.10.3380.10:FF:000002">
    <property type="entry name" value="Activating signal cointegrator 1 complex subunit 3"/>
    <property type="match status" value="1"/>
</dbReference>
<evidence type="ECO:0000256" key="4">
    <source>
        <dbReference type="ARBA" id="ARBA00022741"/>
    </source>
</evidence>
<dbReference type="Pfam" id="PF18149">
    <property type="entry name" value="Helicase_PWI"/>
    <property type="match status" value="1"/>
</dbReference>
<protein>
    <recommendedName>
        <fullName evidence="12">Sec63-domain-containing protein</fullName>
    </recommendedName>
</protein>
<dbReference type="InterPro" id="IPR041094">
    <property type="entry name" value="Brr2_helicase_PWI"/>
</dbReference>
<keyword evidence="4" id="KW-0547">Nucleotide-binding</keyword>
<dbReference type="InterPro" id="IPR011545">
    <property type="entry name" value="DEAD/DEAH_box_helicase_dom"/>
</dbReference>
<dbReference type="Pfam" id="PF02889">
    <property type="entry name" value="Sec63"/>
    <property type="match status" value="2"/>
</dbReference>
<dbReference type="InterPro" id="IPR004179">
    <property type="entry name" value="Sec63-dom"/>
</dbReference>
<dbReference type="FunFam" id="1.10.10.10:FF:000012">
    <property type="entry name" value="U5 small nuclear ribonucleoprotein helicase"/>
    <property type="match status" value="1"/>
</dbReference>
<dbReference type="InterPro" id="IPR036390">
    <property type="entry name" value="WH_DNA-bd_sf"/>
</dbReference>
<evidence type="ECO:0000256" key="2">
    <source>
        <dbReference type="ARBA" id="ARBA00022490"/>
    </source>
</evidence>
<dbReference type="SUPFAM" id="SSF52540">
    <property type="entry name" value="P-loop containing nucleoside triphosphate hydrolases"/>
    <property type="match status" value="4"/>
</dbReference>
<dbReference type="SUPFAM" id="SSF158702">
    <property type="entry name" value="Sec63 N-terminal domain-like"/>
    <property type="match status" value="2"/>
</dbReference>
<dbReference type="InterPro" id="IPR036388">
    <property type="entry name" value="WH-like_DNA-bd_sf"/>
</dbReference>
<dbReference type="Gene3D" id="1.10.3380.10">
    <property type="entry name" value="Sec63 N-terminal domain-like domain"/>
    <property type="match status" value="2"/>
</dbReference>
<keyword evidence="6" id="KW-0347">Helicase</keyword>
<keyword evidence="5" id="KW-0378">Hydrolase</keyword>
<dbReference type="InterPro" id="IPR050474">
    <property type="entry name" value="Hel308_SKI2-like"/>
</dbReference>
<feature type="domain" description="Helicase ATP-binding" evidence="8">
    <location>
        <begin position="1243"/>
        <end position="1418"/>
    </location>
</feature>
<evidence type="ECO:0008006" key="12">
    <source>
        <dbReference type="Google" id="ProtNLM"/>
    </source>
</evidence>
<dbReference type="Gene3D" id="3.40.50.300">
    <property type="entry name" value="P-loop containing nucleotide triphosphate hydrolases"/>
    <property type="match status" value="4"/>
</dbReference>
<dbReference type="InterPro" id="IPR003593">
    <property type="entry name" value="AAA+_ATPase"/>
</dbReference>
<dbReference type="SUPFAM" id="SSF81296">
    <property type="entry name" value="E set domains"/>
    <property type="match status" value="1"/>
</dbReference>
<dbReference type="FunFam" id="3.40.50.300:FF:000102">
    <property type="entry name" value="RNA helicase, activating signal cointegrator 1"/>
    <property type="match status" value="1"/>
</dbReference>
<dbReference type="Pfam" id="PF00270">
    <property type="entry name" value="DEAD"/>
    <property type="match status" value="2"/>
</dbReference>
<evidence type="ECO:0000256" key="7">
    <source>
        <dbReference type="ARBA" id="ARBA00022840"/>
    </source>
</evidence>
<dbReference type="FunFam" id="3.40.50.300:FF:000198">
    <property type="entry name" value="Activating signal cointegrator 1 complex subunit"/>
    <property type="match status" value="1"/>
</dbReference>
<dbReference type="GO" id="GO:0005737">
    <property type="term" value="C:cytoplasm"/>
    <property type="evidence" value="ECO:0007669"/>
    <property type="project" value="UniProtKB-SubCell"/>
</dbReference>
<evidence type="ECO:0000313" key="11">
    <source>
        <dbReference type="Proteomes" id="UP001206595"/>
    </source>
</evidence>
<dbReference type="InterPro" id="IPR057842">
    <property type="entry name" value="WH_MER3"/>
</dbReference>
<dbReference type="InterPro" id="IPR014756">
    <property type="entry name" value="Ig_E-set"/>
</dbReference>
<dbReference type="Gene3D" id="1.10.10.10">
    <property type="entry name" value="Winged helix-like DNA-binding domain superfamily/Winged helix DNA-binding domain"/>
    <property type="match status" value="2"/>
</dbReference>
<dbReference type="Pfam" id="PF23445">
    <property type="entry name" value="WHD_SNRNP200"/>
    <property type="match status" value="2"/>
</dbReference>
<sequence>MVQSLPLHTNLFKQIFANTNPKGKGKGKQKVTTDNTFIDVTSEFNWEASVRDLRSFIESHTAQVENSKDDSIATFVDNQNIDFHLPSRPILIEEQELDSLVGEIEQSTEEIVQETTPEVNAYDRDWLLHRCSEYIRRSGSTAFTDTALCTDLFTILRSKENGDKIQDTLIDLLGYESLDFVSELLLNRDTIVQNIMSQTEHVNSHLTSNVPQEVRRTAPGTGVTVQSASEIQEMKRLRKEQKKAIRNQKGDRDENEVSADILGFETENWKAAREEALSNASQRPLFSSPYKIAEQTVYPHVYQSAKSGNTLSAFGTRYALPAGTVRDEYKDYEEITIPVSKQAPIRLGEKRIRISEMDPLCSGAFKAYETLNRIQSIVYPIAYGTNENMLVCAPTGAGKTDVAMLTVLRCISQYCDPSPASVMGVPDIHFQIAKSDFKIVYVAPMKALAAEIVEKMGKRLKFLGVSVREFTGDMQLTKAEISSTQFIVTTPEKWDVVTRKGTGDTELAQKVKLLIIDEVHLLHEDRGAVIESIIARTLRQVESTQSLIRIVGLSATLPNYLDVAAFLRVNPYQGLFFFDSGFRPVPLEQHMIGIKGKANSLPSNERMNRVCFDKVSEMVQDGHQVMVFVHARKETVKTAQMLKEEVLNEGIASVFDATQTEKYETYRKAVSRSKNKELREMFPYGFGMHHAGMLRSDRTLTEQMFADGVIKVLCCTATLAWGVNLPAYAVVIKGTQVYDAQKGSFVDLSILDVLQIFGRAGRPQYEDQGVGFILTPHEKLGHYVSALTQQHPIESKFIENMVDNLNAEISLGTVTNVDEAVTWLSYTYLYVRMKKNPLVYGMDHTVPAEDPLLGAKRRELIILAARKLAKNQMIIFDEATGYLTAKDLGRISSNFYIRHTSVEIFNTIMKPRMTEADVLSMISLSTEFDNIKARETEGKELSHLIEQACACDIKGGTDSTHGKVNILLQSYISNAYVEDFALVSDCAYVAQNAGRIVRALFEIALNRNWGPTASVLLSINKAIEKRMWTFEHPLAQMGLPNDIVQKLQNRSHVPSIEEMRDMEPAELGELVHHKRMGMTIAKCVDQFPMLILDAHIAPITRNVLSIELNIIPDFVWNERVHNNSQAWWIWAEDSENTEIYYSEYFVLTKKQLGETISIGFTIPLVEPLPSQIYIRAVSDRWLGSETVLPVSFQHLILPELYPPHTDLLDLQPLPVSALKNDVLEAICAKRFTHFNPVQTQIFHTLYHTDHNALVGAPTGSGKTIAAELSMWAAFRDHPGSKVVYIAPMKALVRERVADWNKRVTRQTNKKLVELTGDVTPDMKTIEEADIIITTPEKWDGISRSWQTRGYVQKVSCVIIDEIHLLGGDRGPILEVIVSRMNYIGSQLDRKVRIIGLSTALANARDLADWLGIQEVGLFNFRHSVRPVPLEVYIDGFPGKNYCPRMATMNKPTYAAIKTHSPKQPVIVFVSSRRQTRLTAQDLIAYCGMEDNPRQWLGVPDDDMEIILNNVHDESLKMSLAFGIGLHHAGLTENDRKIVEELYLNLKIQILIATSTLAWGVNFPAHLVVVKGTEYYNYKVGRYVDYPITDVLQMMGRAGRPQFDNTGIARIFAHDTKKNFLKKFLHEPFPVESSLHKFMDDHIDAEIVAGTITSKQDALDYLTWTYFYRRLQQNPTYYGLEDASQDGVNAFLSQTINDVVGRLEESGCVEVIDGFELAPTTSARIASYYYLRHQTLRLFRQEIKHDSPFEDLLSILSNVPEYSELPVRCNEDLLNREIEKDVVYPVQSMDSYISPHVKAYVLLQAHFARLPLPISDYITDQITVLDSAIRFCQAMIDVAADTGLLTTSLTVMNMLQCIKQARYLHDSTLLTLPGIQEYMLDKIKHKGRVIRNIAELTELSPAEIQKIFQNLQLSKDQIRAISVMVSRLPVLNIQTKVDTQKSYLIPEAEYKIKIDIRRLPRSKGPHDGRIHSPFFPKPQYESWWLVLGDTQTDELLALKRISMRNGPNETLGEKASTSLTIDAPARLGKHEYTLFVMSDGYLGLDQIVTVPFETRMDLDS</sequence>
<dbReference type="PROSITE" id="PS51194">
    <property type="entry name" value="HELICASE_CTER"/>
    <property type="match status" value="2"/>
</dbReference>
<name>A0AAD5EI77_UMBRA</name>
<dbReference type="SMART" id="SM00487">
    <property type="entry name" value="DEXDc"/>
    <property type="match status" value="2"/>
</dbReference>
<dbReference type="PIRSF" id="PIRSF039073">
    <property type="entry name" value="BRR2"/>
    <property type="match status" value="1"/>
</dbReference>
<keyword evidence="2" id="KW-0963">Cytoplasm</keyword>
<dbReference type="CDD" id="cd18020">
    <property type="entry name" value="DEXHc_ASCC3_1"/>
    <property type="match status" value="1"/>
</dbReference>
<dbReference type="GO" id="GO:0003676">
    <property type="term" value="F:nucleic acid binding"/>
    <property type="evidence" value="ECO:0007669"/>
    <property type="project" value="InterPro"/>
</dbReference>
<accession>A0AAD5EI77</accession>
<reference evidence="10" key="2">
    <citation type="journal article" date="2022" name="Proc. Natl. Acad. Sci. U.S.A.">
        <title>Diploid-dominant life cycles characterize the early evolution of Fungi.</title>
        <authorList>
            <person name="Amses K.R."/>
            <person name="Simmons D.R."/>
            <person name="Longcore J.E."/>
            <person name="Mondo S.J."/>
            <person name="Seto K."/>
            <person name="Jeronimo G.H."/>
            <person name="Bonds A.E."/>
            <person name="Quandt C.A."/>
            <person name="Davis W.J."/>
            <person name="Chang Y."/>
            <person name="Federici B.A."/>
            <person name="Kuo A."/>
            <person name="LaButti K."/>
            <person name="Pangilinan J."/>
            <person name="Andreopoulos W."/>
            <person name="Tritt A."/>
            <person name="Riley R."/>
            <person name="Hundley H."/>
            <person name="Johnson J."/>
            <person name="Lipzen A."/>
            <person name="Barry K."/>
            <person name="Lang B.F."/>
            <person name="Cuomo C.A."/>
            <person name="Buchler N.E."/>
            <person name="Grigoriev I.V."/>
            <person name="Spatafora J.W."/>
            <person name="Stajich J.E."/>
            <person name="James T.Y."/>
        </authorList>
    </citation>
    <scope>NUCLEOTIDE SEQUENCE</scope>
    <source>
        <strain evidence="10">AG</strain>
    </source>
</reference>
<dbReference type="GeneID" id="75910678"/>
<proteinExistence type="predicted"/>
<dbReference type="SMART" id="SM00382">
    <property type="entry name" value="AAA"/>
    <property type="match status" value="2"/>
</dbReference>
<evidence type="ECO:0000259" key="8">
    <source>
        <dbReference type="PROSITE" id="PS51192"/>
    </source>
</evidence>
<dbReference type="GO" id="GO:0004386">
    <property type="term" value="F:helicase activity"/>
    <property type="evidence" value="ECO:0007669"/>
    <property type="project" value="UniProtKB-KW"/>
</dbReference>
<evidence type="ECO:0000256" key="1">
    <source>
        <dbReference type="ARBA" id="ARBA00004496"/>
    </source>
</evidence>
<dbReference type="InterPro" id="IPR001650">
    <property type="entry name" value="Helicase_C-like"/>
</dbReference>
<dbReference type="InterPro" id="IPR027417">
    <property type="entry name" value="P-loop_NTPase"/>
</dbReference>
<dbReference type="CDD" id="cd18022">
    <property type="entry name" value="DEXHc_ASCC3_2"/>
    <property type="match status" value="1"/>
</dbReference>
<evidence type="ECO:0000256" key="5">
    <source>
        <dbReference type="ARBA" id="ARBA00022801"/>
    </source>
</evidence>
<dbReference type="Proteomes" id="UP001206595">
    <property type="component" value="Unassembled WGS sequence"/>
</dbReference>
<keyword evidence="7" id="KW-0067">ATP-binding</keyword>
<feature type="domain" description="Helicase C-terminal" evidence="9">
    <location>
        <begin position="586"/>
        <end position="821"/>
    </location>
</feature>
<comment type="caution">
    <text evidence="10">The sequence shown here is derived from an EMBL/GenBank/DDBJ whole genome shotgun (WGS) entry which is preliminary data.</text>
</comment>
<dbReference type="CDD" id="cd18795">
    <property type="entry name" value="SF2_C_Ski2"/>
    <property type="match status" value="2"/>
</dbReference>
<dbReference type="FunFam" id="1.10.10.10:FF:000024">
    <property type="entry name" value="U5 small nuclear ribonucleoprotein helicase"/>
    <property type="match status" value="1"/>
</dbReference>
<dbReference type="InterPro" id="IPR014001">
    <property type="entry name" value="Helicase_ATP-bd"/>
</dbReference>
<dbReference type="InterPro" id="IPR035892">
    <property type="entry name" value="C2_domain_sf"/>
</dbReference>
<keyword evidence="11" id="KW-1185">Reference proteome</keyword>
<dbReference type="EMBL" id="MU620893">
    <property type="protein sequence ID" value="KAI8584308.1"/>
    <property type="molecule type" value="Genomic_DNA"/>
</dbReference>
<dbReference type="FunFam" id="3.40.50.300:FF:000231">
    <property type="entry name" value="Activating signal cointegrator 1 complex subunit 3"/>
    <property type="match status" value="1"/>
</dbReference>
<comment type="subcellular location">
    <subcellularLocation>
        <location evidence="1">Cytoplasm</location>
    </subcellularLocation>
</comment>
<reference evidence="10" key="1">
    <citation type="submission" date="2021-06" db="EMBL/GenBank/DDBJ databases">
        <authorList>
            <consortium name="DOE Joint Genome Institute"/>
            <person name="Mondo S.J."/>
            <person name="Amses K.R."/>
            <person name="Simmons D.R."/>
            <person name="Longcore J.E."/>
            <person name="Seto K."/>
            <person name="Alves G.H."/>
            <person name="Bonds A.E."/>
            <person name="Quandt C.A."/>
            <person name="Davis W.J."/>
            <person name="Chang Y."/>
            <person name="Letcher P.M."/>
            <person name="Powell M.J."/>
            <person name="Kuo A."/>
            <person name="Labutti K."/>
            <person name="Pangilinan J."/>
            <person name="Andreopoulos W."/>
            <person name="Tritt A."/>
            <person name="Riley R."/>
            <person name="Hundley H."/>
            <person name="Johnson J."/>
            <person name="Lipzen A."/>
            <person name="Barry K."/>
            <person name="Berbee M.L."/>
            <person name="Buchler N.E."/>
            <person name="Grigoriev I.V."/>
            <person name="Spatafora J.W."/>
            <person name="Stajich J.E."/>
            <person name="James T.Y."/>
        </authorList>
    </citation>
    <scope>NUCLEOTIDE SEQUENCE</scope>
    <source>
        <strain evidence="10">AG</strain>
    </source>
</reference>
<dbReference type="Gene3D" id="2.60.40.150">
    <property type="entry name" value="C2 domain"/>
    <property type="match status" value="2"/>
</dbReference>
<keyword evidence="3" id="KW-0677">Repeat</keyword>
<gene>
    <name evidence="10" type="ORF">K450DRAFT_219247</name>
</gene>
<dbReference type="PANTHER" id="PTHR47961:SF13">
    <property type="entry name" value="ACTIVATING SIGNAL COINTEGRATOR 1 COMPLEX SUBUNIT 3"/>
    <property type="match status" value="1"/>
</dbReference>
<dbReference type="FunFam" id="1.10.3380.10:FF:000001">
    <property type="entry name" value="U5 small nuclear ribonucleoprotein helicase"/>
    <property type="match status" value="1"/>
</dbReference>
<dbReference type="FunFam" id="3.40.50.300:FF:000062">
    <property type="entry name" value="U5 small nuclear ribonucleoprotein helicase"/>
    <property type="match status" value="1"/>
</dbReference>
<dbReference type="SUPFAM" id="SSF46785">
    <property type="entry name" value="Winged helix' DNA-binding domain"/>
    <property type="match status" value="2"/>
</dbReference>
<dbReference type="GO" id="GO:0180022">
    <property type="term" value="C:RQC-trigger complex"/>
    <property type="evidence" value="ECO:0007669"/>
    <property type="project" value="UniProtKB-ARBA"/>
</dbReference>
<dbReference type="GO" id="GO:0005524">
    <property type="term" value="F:ATP binding"/>
    <property type="evidence" value="ECO:0007669"/>
    <property type="project" value="UniProtKB-KW"/>
</dbReference>
<dbReference type="RefSeq" id="XP_051449312.1">
    <property type="nucleotide sequence ID" value="XM_051585330.1"/>
</dbReference>
<evidence type="ECO:0000313" key="10">
    <source>
        <dbReference type="EMBL" id="KAI8584308.1"/>
    </source>
</evidence>
<dbReference type="PROSITE" id="PS51192">
    <property type="entry name" value="HELICASE_ATP_BIND_1"/>
    <property type="match status" value="2"/>
</dbReference>
<dbReference type="SMART" id="SM00973">
    <property type="entry name" value="Sec63"/>
    <property type="match status" value="2"/>
</dbReference>
<evidence type="ECO:0000256" key="6">
    <source>
        <dbReference type="ARBA" id="ARBA00022806"/>
    </source>
</evidence>
<dbReference type="GO" id="GO:0006397">
    <property type="term" value="P:mRNA processing"/>
    <property type="evidence" value="ECO:0007669"/>
    <property type="project" value="UniProtKB-ARBA"/>
</dbReference>
<evidence type="ECO:0000256" key="3">
    <source>
        <dbReference type="ARBA" id="ARBA00022737"/>
    </source>
</evidence>
<organism evidence="10 11">
    <name type="scientific">Umbelopsis ramanniana AG</name>
    <dbReference type="NCBI Taxonomy" id="1314678"/>
    <lineage>
        <taxon>Eukaryota</taxon>
        <taxon>Fungi</taxon>
        <taxon>Fungi incertae sedis</taxon>
        <taxon>Mucoromycota</taxon>
        <taxon>Mucoromycotina</taxon>
        <taxon>Umbelopsidomycetes</taxon>
        <taxon>Umbelopsidales</taxon>
        <taxon>Umbelopsidaceae</taxon>
        <taxon>Umbelopsis</taxon>
    </lineage>
</organism>